<dbReference type="OMA" id="QIATWKE"/>
<accession>A0A0U1M409</accession>
<dbReference type="AlphaFoldDB" id="A0A0U1M409"/>
<gene>
    <name evidence="2" type="ORF">PISL3812_06780</name>
</gene>
<dbReference type="STRING" id="28573.A0A0U1M409"/>
<dbReference type="InterPro" id="IPR013097">
    <property type="entry name" value="Dabb"/>
</dbReference>
<name>A0A0U1M409_TALIS</name>
<dbReference type="OrthoDB" id="42919at2759"/>
<sequence>MPIYHIVLFKLKEGAASEDKLKELATQAKGLIGTVPGLISLEANKPLASTAAAAQGYNAGLVAVLENEEALAGYTEKANNPTATKWREELVTESLVYDLVA</sequence>
<dbReference type="Proteomes" id="UP000054383">
    <property type="component" value="Unassembled WGS sequence"/>
</dbReference>
<proteinExistence type="predicted"/>
<dbReference type="InterPro" id="IPR011008">
    <property type="entry name" value="Dimeric_a/b-barrel"/>
</dbReference>
<reference evidence="2 3" key="1">
    <citation type="submission" date="2015-04" db="EMBL/GenBank/DDBJ databases">
        <authorList>
            <person name="Syromyatnikov M.Y."/>
            <person name="Popov V.N."/>
        </authorList>
    </citation>
    <scope>NUCLEOTIDE SEQUENCE [LARGE SCALE GENOMIC DNA]</scope>
    <source>
        <strain evidence="2">WF-38-12</strain>
    </source>
</reference>
<dbReference type="PROSITE" id="PS51502">
    <property type="entry name" value="S_R_A_B_BARREL"/>
    <property type="match status" value="1"/>
</dbReference>
<organism evidence="2 3">
    <name type="scientific">Talaromyces islandicus</name>
    <name type="common">Penicillium islandicum</name>
    <dbReference type="NCBI Taxonomy" id="28573"/>
    <lineage>
        <taxon>Eukaryota</taxon>
        <taxon>Fungi</taxon>
        <taxon>Dikarya</taxon>
        <taxon>Ascomycota</taxon>
        <taxon>Pezizomycotina</taxon>
        <taxon>Eurotiomycetes</taxon>
        <taxon>Eurotiomycetidae</taxon>
        <taxon>Eurotiales</taxon>
        <taxon>Trichocomaceae</taxon>
        <taxon>Talaromyces</taxon>
        <taxon>Talaromyces sect. Islandici</taxon>
    </lineage>
</organism>
<evidence type="ECO:0000313" key="2">
    <source>
        <dbReference type="EMBL" id="CRG89741.1"/>
    </source>
</evidence>
<dbReference type="SMART" id="SM00886">
    <property type="entry name" value="Dabb"/>
    <property type="match status" value="1"/>
</dbReference>
<keyword evidence="3" id="KW-1185">Reference proteome</keyword>
<evidence type="ECO:0000259" key="1">
    <source>
        <dbReference type="PROSITE" id="PS51502"/>
    </source>
</evidence>
<dbReference type="Pfam" id="PF07876">
    <property type="entry name" value="Dabb"/>
    <property type="match status" value="1"/>
</dbReference>
<evidence type="ECO:0000313" key="3">
    <source>
        <dbReference type="Proteomes" id="UP000054383"/>
    </source>
</evidence>
<dbReference type="EMBL" id="CVMT01000006">
    <property type="protein sequence ID" value="CRG89741.1"/>
    <property type="molecule type" value="Genomic_DNA"/>
</dbReference>
<feature type="domain" description="Stress-response A/B barrel" evidence="1">
    <location>
        <begin position="3"/>
        <end position="101"/>
    </location>
</feature>
<dbReference type="SUPFAM" id="SSF54909">
    <property type="entry name" value="Dimeric alpha+beta barrel"/>
    <property type="match status" value="1"/>
</dbReference>
<protein>
    <recommendedName>
        <fullName evidence="1">Stress-response A/B barrel domain-containing protein</fullName>
    </recommendedName>
</protein>
<dbReference type="Gene3D" id="3.30.70.100">
    <property type="match status" value="1"/>
</dbReference>